<name>A0ABV6HRR5_9SPHI</name>
<dbReference type="PANTHER" id="PTHR46401">
    <property type="entry name" value="GLYCOSYLTRANSFERASE WBBK-RELATED"/>
    <property type="match status" value="1"/>
</dbReference>
<dbReference type="CDD" id="cd03809">
    <property type="entry name" value="GT4_MtfB-like"/>
    <property type="match status" value="1"/>
</dbReference>
<comment type="caution">
    <text evidence="4">The sequence shown here is derived from an EMBL/GenBank/DDBJ whole genome shotgun (WGS) entry which is preliminary data.</text>
</comment>
<dbReference type="EMBL" id="JBHLWO010000007">
    <property type="protein sequence ID" value="MFC0321578.1"/>
    <property type="molecule type" value="Genomic_DNA"/>
</dbReference>
<reference evidence="4 5" key="1">
    <citation type="submission" date="2024-09" db="EMBL/GenBank/DDBJ databases">
        <authorList>
            <person name="Sun Q."/>
            <person name="Mori K."/>
        </authorList>
    </citation>
    <scope>NUCLEOTIDE SEQUENCE [LARGE SCALE GENOMIC DNA]</scope>
    <source>
        <strain evidence="4 5">CCM 7765</strain>
    </source>
</reference>
<gene>
    <name evidence="4" type="ORF">ACFFI0_24910</name>
</gene>
<evidence type="ECO:0000313" key="4">
    <source>
        <dbReference type="EMBL" id="MFC0321578.1"/>
    </source>
</evidence>
<feature type="domain" description="Glycosyltransferase subfamily 4-like N-terminal" evidence="3">
    <location>
        <begin position="15"/>
        <end position="171"/>
    </location>
</feature>
<organism evidence="4 5">
    <name type="scientific">Olivibacter oleidegradans</name>
    <dbReference type="NCBI Taxonomy" id="760123"/>
    <lineage>
        <taxon>Bacteria</taxon>
        <taxon>Pseudomonadati</taxon>
        <taxon>Bacteroidota</taxon>
        <taxon>Sphingobacteriia</taxon>
        <taxon>Sphingobacteriales</taxon>
        <taxon>Sphingobacteriaceae</taxon>
        <taxon>Olivibacter</taxon>
    </lineage>
</organism>
<evidence type="ECO:0000256" key="1">
    <source>
        <dbReference type="ARBA" id="ARBA00022679"/>
    </source>
</evidence>
<keyword evidence="1" id="KW-0808">Transferase</keyword>
<sequence length="367" mass="41983">MKILFDHQIFSLQNYGGISRYFSALSQGLKSNEGISSHIKLLYSRNHYLEAKNSVLSKTMGELFLKKQKKIYKWNEKYSKYLIGKNDFDVFHPTYYNPYFLDSLKRPYVITVHDMIHELFPEFFAPNDETVLVKKKAINKANHIIAISESTKRDLQLLLNIPEDKITVIHHSLFDKLVIHSEPQEQGKSKHSVPYVLYVGSRDGYKNFYKFITATANILKGYDIALLCVGGGSFGIAEVELINRLNLAQYVKQVDAHEEELKLYYANAVCFVYPSLYEGFGLPILEAFNNKCPVVCSNTSCFPETAGDSAVYFNPKDIDDIAAAVNLVLTDEKLRSNLIENGLKRLQMFSLTNCLQKTMDCYNKLIQ</sequence>
<accession>A0ABV6HRR5</accession>
<proteinExistence type="predicted"/>
<evidence type="ECO:0000313" key="5">
    <source>
        <dbReference type="Proteomes" id="UP001589774"/>
    </source>
</evidence>
<dbReference type="Pfam" id="PF00534">
    <property type="entry name" value="Glycos_transf_1"/>
    <property type="match status" value="1"/>
</dbReference>
<evidence type="ECO:0000259" key="2">
    <source>
        <dbReference type="Pfam" id="PF00534"/>
    </source>
</evidence>
<dbReference type="RefSeq" id="WP_130856922.1">
    <property type="nucleotide sequence ID" value="NZ_JBHLWO010000007.1"/>
</dbReference>
<protein>
    <submittedName>
        <fullName evidence="4">Glycosyltransferase family 4 protein</fullName>
    </submittedName>
</protein>
<evidence type="ECO:0000259" key="3">
    <source>
        <dbReference type="Pfam" id="PF13439"/>
    </source>
</evidence>
<dbReference type="InterPro" id="IPR001296">
    <property type="entry name" value="Glyco_trans_1"/>
</dbReference>
<keyword evidence="5" id="KW-1185">Reference proteome</keyword>
<dbReference type="Proteomes" id="UP001589774">
    <property type="component" value="Unassembled WGS sequence"/>
</dbReference>
<dbReference type="PANTHER" id="PTHR46401:SF2">
    <property type="entry name" value="GLYCOSYLTRANSFERASE WBBK-RELATED"/>
    <property type="match status" value="1"/>
</dbReference>
<dbReference type="Pfam" id="PF13439">
    <property type="entry name" value="Glyco_transf_4"/>
    <property type="match status" value="1"/>
</dbReference>
<dbReference type="InterPro" id="IPR028098">
    <property type="entry name" value="Glyco_trans_4-like_N"/>
</dbReference>
<feature type="domain" description="Glycosyl transferase family 1" evidence="2">
    <location>
        <begin position="186"/>
        <end position="344"/>
    </location>
</feature>
<dbReference type="SUPFAM" id="SSF53756">
    <property type="entry name" value="UDP-Glycosyltransferase/glycogen phosphorylase"/>
    <property type="match status" value="1"/>
</dbReference>
<dbReference type="Gene3D" id="3.40.50.2000">
    <property type="entry name" value="Glycogen Phosphorylase B"/>
    <property type="match status" value="2"/>
</dbReference>